<reference evidence="3 4" key="1">
    <citation type="journal article" date="2014" name="Appl. Environ. Microbiol.">
        <title>Genomic encyclopedia of type strains of the genus Bifidobacterium.</title>
        <authorList>
            <person name="Milani C."/>
            <person name="Lugli G.A."/>
            <person name="Duranti S."/>
            <person name="Turroni F."/>
            <person name="Bottacini F."/>
            <person name="Mangifesta M."/>
            <person name="Sanchez B."/>
            <person name="Viappiani A."/>
            <person name="Mancabelli L."/>
            <person name="Taminiau B."/>
            <person name="Delcenserie V."/>
            <person name="Barrangou R."/>
            <person name="Margolles A."/>
            <person name="van Sinderen D."/>
            <person name="Ventura M."/>
        </authorList>
    </citation>
    <scope>NUCLEOTIDE SEQUENCE [LARGE SCALE GENOMIC DNA]</scope>
    <source>
        <strain evidence="3 4">LMG 11587</strain>
    </source>
</reference>
<dbReference type="KEGG" id="bii:BINDI_0495"/>
<evidence type="ECO:0000313" key="4">
    <source>
        <dbReference type="Proteomes" id="UP000028569"/>
    </source>
</evidence>
<feature type="region of interest" description="Disordered" evidence="2">
    <location>
        <begin position="498"/>
        <end position="524"/>
    </location>
</feature>
<dbReference type="EMBL" id="CP006018">
    <property type="protein sequence ID" value="AIC91775.1"/>
    <property type="molecule type" value="Genomic_DNA"/>
</dbReference>
<sequence>MADETATTPENTQMPEGEQRTDNAVGGNATAVTPQVGTEPTATAEAPTPSEPEVTPEAPAAPVSPVAEAAPASAGKPVPAPGKPEGPAPTPAAFAKKTPQVAPAPGTPTYSDKDIKEAESFGRVDDEGNVFVKEGETERQVGQFPNATKDEALNLYARRFLDIREKLDLFAARLKTTKIKPHEIDESVKSLGEEIKEPEVVGDIASLRSRLDDLTKQGQAKKEELAEARKAAMAKAIEERTVIVQKAEELANSLDESTNWRSTADKFRSLFEQWQNHQRTAIRIDKAEADVLWKRFSSARTTFNQARRKWAQQRDAQRSDAKRIKEEIIAQADKIKDSTDWGATSHEFNELMDRWKQAGRAGRQDDDQLWARFRQAADVFFNARQADRDKTSVDEKDNLAKKEALLTKAEALLPVKDVKAAKQARQALASIQEEWDQIGYVPRDDVRRIEGRMDAVDREIKSVEDAAWNQSDPETDARVSSFEGQLRAQLEELNQQIAAETDPDKKRQLETEKATKEQWLSAVK</sequence>
<gene>
    <name evidence="3" type="ORF">BINDI_0495</name>
</gene>
<feature type="compositionally biased region" description="Basic and acidic residues" evidence="2">
    <location>
        <begin position="111"/>
        <end position="126"/>
    </location>
</feature>
<feature type="compositionally biased region" description="Pro residues" evidence="2">
    <location>
        <begin position="78"/>
        <end position="90"/>
    </location>
</feature>
<proteinExistence type="predicted"/>
<accession>A0A087VTQ1</accession>
<organism evidence="3 4">
    <name type="scientific">Bifidobacterium [indicum] DSM 20214 = LMG 11587</name>
    <dbReference type="NCBI Taxonomy" id="1341694"/>
    <lineage>
        <taxon>Bacteria</taxon>
        <taxon>Bacillati</taxon>
        <taxon>Actinomycetota</taxon>
        <taxon>Actinomycetes</taxon>
        <taxon>Bifidobacteriales</taxon>
        <taxon>Bifidobacteriaceae</taxon>
        <taxon>Bifidobacterium</taxon>
    </lineage>
</organism>
<protein>
    <submittedName>
        <fullName evidence="3">DNA repair ATPase</fullName>
    </submittedName>
</protein>
<feature type="coiled-coil region" evidence="1">
    <location>
        <begin position="204"/>
        <end position="231"/>
    </location>
</feature>
<feature type="region of interest" description="Disordered" evidence="2">
    <location>
        <begin position="1"/>
        <end position="129"/>
    </location>
</feature>
<dbReference type="HOGENOM" id="CLU_024630_0_0_11"/>
<name>A0A087VTQ1_9BIFI</name>
<dbReference type="Pfam" id="PF03993">
    <property type="entry name" value="DUF349"/>
    <property type="match status" value="3"/>
</dbReference>
<dbReference type="OrthoDB" id="5422202at2"/>
<feature type="compositionally biased region" description="Basic and acidic residues" evidence="2">
    <location>
        <begin position="502"/>
        <end position="516"/>
    </location>
</feature>
<keyword evidence="4" id="KW-1185">Reference proteome</keyword>
<evidence type="ECO:0000313" key="3">
    <source>
        <dbReference type="EMBL" id="AIC91775.1"/>
    </source>
</evidence>
<dbReference type="Proteomes" id="UP000028569">
    <property type="component" value="Chromosome"/>
</dbReference>
<keyword evidence="1" id="KW-0175">Coiled coil</keyword>
<feature type="compositionally biased region" description="Low complexity" evidence="2">
    <location>
        <begin position="38"/>
        <end position="74"/>
    </location>
</feature>
<dbReference type="InterPro" id="IPR007139">
    <property type="entry name" value="DUF349"/>
</dbReference>
<evidence type="ECO:0000256" key="2">
    <source>
        <dbReference type="SAM" id="MobiDB-lite"/>
    </source>
</evidence>
<dbReference type="AlphaFoldDB" id="A0A087VTQ1"/>
<evidence type="ECO:0000256" key="1">
    <source>
        <dbReference type="SAM" id="Coils"/>
    </source>
</evidence>
<feature type="compositionally biased region" description="Polar residues" evidence="2">
    <location>
        <begin position="1"/>
        <end position="14"/>
    </location>
</feature>